<dbReference type="AlphaFoldDB" id="A0A6J6IW30"/>
<dbReference type="GO" id="GO:0005509">
    <property type="term" value="F:calcium ion binding"/>
    <property type="evidence" value="ECO:0007669"/>
    <property type="project" value="InterPro"/>
</dbReference>
<keyword evidence="2" id="KW-0472">Membrane</keyword>
<dbReference type="InterPro" id="IPR015919">
    <property type="entry name" value="Cadherin-like_sf"/>
</dbReference>
<feature type="region of interest" description="Disordered" evidence="1">
    <location>
        <begin position="505"/>
        <end position="597"/>
    </location>
</feature>
<dbReference type="Pfam" id="PF05345">
    <property type="entry name" value="He_PIG"/>
    <property type="match status" value="1"/>
</dbReference>
<organism evidence="3">
    <name type="scientific">freshwater metagenome</name>
    <dbReference type="NCBI Taxonomy" id="449393"/>
    <lineage>
        <taxon>unclassified sequences</taxon>
        <taxon>metagenomes</taxon>
        <taxon>ecological metagenomes</taxon>
    </lineage>
</organism>
<accession>A0A6J6IW30</accession>
<evidence type="ECO:0000313" key="3">
    <source>
        <dbReference type="EMBL" id="CAB4628645.1"/>
    </source>
</evidence>
<dbReference type="EMBL" id="CAEZVQ010000009">
    <property type="protein sequence ID" value="CAB4628645.1"/>
    <property type="molecule type" value="Genomic_DNA"/>
</dbReference>
<keyword evidence="2" id="KW-1133">Transmembrane helix</keyword>
<sequence length="771" mass="78599">MFILMSVFLGLRRIFLAATVVGVSALAAAVPVAIKSSPADAVAPPTYAYLSSENGHFSHVVNTSTQSWGTSVGDFQPSQNNWRCNRMTNTVNNAGTKVYNAASCQGNAAAIDTATGTFSLLPFGGTAMKVSQDDQYMYVVMGYQRVKYKLSDNSIVWQVLSPGYRPYATQYAFAASQDDSKIYVPMQDRFQNVGVLDTATGSTITEISNAAWSSPSWTVASPVGTNIFVGTNNGIAIIDSSTDTYTRLIPVTAAAPAAVSADGNLLYLSNGSNIKKVRVSDGTVLDTYAVGCGEGGIALTPDGDYLYAVTGSGVSIIRLSDGNISSLTYPSTTPNTSVGRTIVMATRVEAPSISLSRSSATANVDNAVSGLYSISNTGGTQTSYSISPSTLAAGLSFSTSTGLITGTPTAIRAATTYTITATNVGGSSSDTFSLTVTDPPDAPTPTFSATTSTSSGFTFSITNYSNSYSYSVSATNGAIATHSGGEVTVTGLSASGTSTVTVTSARSGFRASSATASGRAQDATTTTTTISAGSNGLVSGGGTADASSGGTTGSTTTVPSKVSTTATATTVPSRALTTTTTTTTTTVPAPDAPTTDPGAGVLVIDGRETTASVTRTNNRVTVGAAGVSVTFNGIAQDGTIVPLDSEGNLRLTGGNSVSIEGTGFAANQDVEVWMFSTPQLLATVKADSNGKVVENIKLSTMLEEGNHRFVVDGTSAAGAETLVALGVIVGYESSGLSTTGKLLIALPIALAIIMGLVIPTTLRRRKKTARG</sequence>
<keyword evidence="2" id="KW-0812">Transmembrane</keyword>
<dbReference type="Gene3D" id="2.130.10.10">
    <property type="entry name" value="YVTN repeat-like/Quinoprotein amine dehydrogenase"/>
    <property type="match status" value="1"/>
</dbReference>
<evidence type="ECO:0000256" key="1">
    <source>
        <dbReference type="SAM" id="MobiDB-lite"/>
    </source>
</evidence>
<dbReference type="InterPro" id="IPR011045">
    <property type="entry name" value="N2O_reductase_N"/>
</dbReference>
<name>A0A6J6IW30_9ZZZZ</name>
<dbReference type="InterPro" id="IPR015943">
    <property type="entry name" value="WD40/YVTN_repeat-like_dom_sf"/>
</dbReference>
<gene>
    <name evidence="3" type="ORF">UFOPK2086_00182</name>
</gene>
<dbReference type="Gene3D" id="2.60.40.10">
    <property type="entry name" value="Immunoglobulins"/>
    <property type="match status" value="1"/>
</dbReference>
<reference evidence="3" key="1">
    <citation type="submission" date="2020-05" db="EMBL/GenBank/DDBJ databases">
        <authorList>
            <person name="Chiriac C."/>
            <person name="Salcher M."/>
            <person name="Ghai R."/>
            <person name="Kavagutti S V."/>
        </authorList>
    </citation>
    <scope>NUCLEOTIDE SEQUENCE</scope>
</reference>
<protein>
    <submittedName>
        <fullName evidence="3">Unannotated protein</fullName>
    </submittedName>
</protein>
<evidence type="ECO:0000256" key="2">
    <source>
        <dbReference type="SAM" id="Phobius"/>
    </source>
</evidence>
<dbReference type="SUPFAM" id="SSF49313">
    <property type="entry name" value="Cadherin-like"/>
    <property type="match status" value="1"/>
</dbReference>
<dbReference type="SUPFAM" id="SSF50974">
    <property type="entry name" value="Nitrous oxide reductase, N-terminal domain"/>
    <property type="match status" value="1"/>
</dbReference>
<proteinExistence type="predicted"/>
<feature type="transmembrane region" description="Helical" evidence="2">
    <location>
        <begin position="742"/>
        <end position="762"/>
    </location>
</feature>
<dbReference type="GO" id="GO:0016020">
    <property type="term" value="C:membrane"/>
    <property type="evidence" value="ECO:0007669"/>
    <property type="project" value="InterPro"/>
</dbReference>
<dbReference type="InterPro" id="IPR013783">
    <property type="entry name" value="Ig-like_fold"/>
</dbReference>
<feature type="compositionally biased region" description="Low complexity" evidence="1">
    <location>
        <begin position="544"/>
        <end position="597"/>
    </location>
</feature>